<dbReference type="AlphaFoldDB" id="A0A4V6P4A7"/>
<dbReference type="RefSeq" id="WP_268990338.1">
    <property type="nucleotide sequence ID" value="NZ_SMCR01000001.1"/>
</dbReference>
<feature type="transmembrane region" description="Helical" evidence="8">
    <location>
        <begin position="164"/>
        <end position="185"/>
    </location>
</feature>
<dbReference type="InterPro" id="IPR000522">
    <property type="entry name" value="ABC_transptr_permease_BtuC"/>
</dbReference>
<dbReference type="Gene3D" id="1.10.3470.10">
    <property type="entry name" value="ABC transporter involved in vitamin B12 uptake, BtuC"/>
    <property type="match status" value="1"/>
</dbReference>
<dbReference type="FunFam" id="1.10.3470.10:FF:000001">
    <property type="entry name" value="Vitamin B12 ABC transporter permease BtuC"/>
    <property type="match status" value="1"/>
</dbReference>
<accession>A0A4V6P4A7</accession>
<evidence type="ECO:0000256" key="3">
    <source>
        <dbReference type="ARBA" id="ARBA00022448"/>
    </source>
</evidence>
<feature type="transmembrane region" description="Helical" evidence="8">
    <location>
        <begin position="321"/>
        <end position="339"/>
    </location>
</feature>
<dbReference type="EMBL" id="SMCR01000001">
    <property type="protein sequence ID" value="TCW00466.1"/>
    <property type="molecule type" value="Genomic_DNA"/>
</dbReference>
<evidence type="ECO:0000256" key="7">
    <source>
        <dbReference type="ARBA" id="ARBA00023136"/>
    </source>
</evidence>
<comment type="caution">
    <text evidence="9">The sequence shown here is derived from an EMBL/GenBank/DDBJ whole genome shotgun (WGS) entry which is preliminary data.</text>
</comment>
<keyword evidence="10" id="KW-1185">Reference proteome</keyword>
<comment type="similarity">
    <text evidence="2">Belongs to the binding-protein-dependent transport system permease family. FecCD subfamily.</text>
</comment>
<dbReference type="CDD" id="cd06550">
    <property type="entry name" value="TM_ABC_iron-siderophores_like"/>
    <property type="match status" value="1"/>
</dbReference>
<evidence type="ECO:0000256" key="2">
    <source>
        <dbReference type="ARBA" id="ARBA00007935"/>
    </source>
</evidence>
<organism evidence="9 10">
    <name type="scientific">Biostraticola tofi</name>
    <dbReference type="NCBI Taxonomy" id="466109"/>
    <lineage>
        <taxon>Bacteria</taxon>
        <taxon>Pseudomonadati</taxon>
        <taxon>Pseudomonadota</taxon>
        <taxon>Gammaproteobacteria</taxon>
        <taxon>Enterobacterales</taxon>
        <taxon>Bruguierivoracaceae</taxon>
        <taxon>Biostraticola</taxon>
    </lineage>
</organism>
<feature type="transmembrane region" description="Helical" evidence="8">
    <location>
        <begin position="253"/>
        <end position="279"/>
    </location>
</feature>
<evidence type="ECO:0000256" key="4">
    <source>
        <dbReference type="ARBA" id="ARBA00022475"/>
    </source>
</evidence>
<dbReference type="PANTHER" id="PTHR30472">
    <property type="entry name" value="FERRIC ENTEROBACTIN TRANSPORT SYSTEM PERMEASE PROTEIN"/>
    <property type="match status" value="1"/>
</dbReference>
<dbReference type="Pfam" id="PF01032">
    <property type="entry name" value="FecCD"/>
    <property type="match status" value="1"/>
</dbReference>
<evidence type="ECO:0000256" key="6">
    <source>
        <dbReference type="ARBA" id="ARBA00022989"/>
    </source>
</evidence>
<feature type="transmembrane region" description="Helical" evidence="8">
    <location>
        <begin position="106"/>
        <end position="127"/>
    </location>
</feature>
<dbReference type="Proteomes" id="UP000295719">
    <property type="component" value="Unassembled WGS sequence"/>
</dbReference>
<feature type="transmembrane region" description="Helical" evidence="8">
    <location>
        <begin position="205"/>
        <end position="226"/>
    </location>
</feature>
<dbReference type="SUPFAM" id="SSF81345">
    <property type="entry name" value="ABC transporter involved in vitamin B12 uptake, BtuC"/>
    <property type="match status" value="1"/>
</dbReference>
<keyword evidence="6 8" id="KW-1133">Transmembrane helix</keyword>
<sequence>MSVNRIKTVRHGTGKVRSAKGRSLLIIGLTAVLILVMVLSLLVGERSIPATDVWQIIQGRLGGPDSVIIMDGRLPRTLAGILAGAALGLSGALIQGLTRNPLADPGILGINAGAGFAVVLGITFYHAGTLPEYLLFAFAGTLLSAVLVYLIGTLGSPRINPVRLTLAGVAVGAVLLGVSTGISLLDPLVFDKIRFWQAGTLDIRALSPVLTVAPFVIIGCLLALGLGRGLNAITMGEDLALALGTRLRLIQALALLAITLLCGSATALAGPIAFIGLMIPHVARWLVGPDYNWILLLTLLLTPVLLLLADIIGRVIVPGELRVSIVTAFIGAPVLIALVRNKHQVGSL</sequence>
<dbReference type="GO" id="GO:0022857">
    <property type="term" value="F:transmembrane transporter activity"/>
    <property type="evidence" value="ECO:0007669"/>
    <property type="project" value="InterPro"/>
</dbReference>
<evidence type="ECO:0000313" key="10">
    <source>
        <dbReference type="Proteomes" id="UP000295719"/>
    </source>
</evidence>
<name>A0A4V6P4A7_9GAMM</name>
<feature type="transmembrane region" description="Helical" evidence="8">
    <location>
        <begin position="21"/>
        <end position="43"/>
    </location>
</feature>
<feature type="transmembrane region" description="Helical" evidence="8">
    <location>
        <begin position="133"/>
        <end position="152"/>
    </location>
</feature>
<proteinExistence type="inferred from homology"/>
<gene>
    <name evidence="9" type="ORF">EDC52_101823</name>
</gene>
<feature type="transmembrane region" description="Helical" evidence="8">
    <location>
        <begin position="291"/>
        <end position="309"/>
    </location>
</feature>
<dbReference type="GO" id="GO:0033214">
    <property type="term" value="P:siderophore-iron import into cell"/>
    <property type="evidence" value="ECO:0007669"/>
    <property type="project" value="TreeGrafter"/>
</dbReference>
<evidence type="ECO:0000256" key="8">
    <source>
        <dbReference type="SAM" id="Phobius"/>
    </source>
</evidence>
<evidence type="ECO:0000256" key="5">
    <source>
        <dbReference type="ARBA" id="ARBA00022692"/>
    </source>
</evidence>
<dbReference type="PANTHER" id="PTHR30472:SF1">
    <property type="entry name" value="FE(3+) DICITRATE TRANSPORT SYSTEM PERMEASE PROTEIN FECC-RELATED"/>
    <property type="match status" value="1"/>
</dbReference>
<keyword evidence="5 8" id="KW-0812">Transmembrane</keyword>
<comment type="subcellular location">
    <subcellularLocation>
        <location evidence="1">Cell membrane</location>
        <topology evidence="1">Multi-pass membrane protein</topology>
    </subcellularLocation>
</comment>
<reference evidence="9 10" key="1">
    <citation type="submission" date="2019-03" db="EMBL/GenBank/DDBJ databases">
        <title>Genomic Encyclopedia of Type Strains, Phase IV (KMG-IV): sequencing the most valuable type-strain genomes for metagenomic binning, comparative biology and taxonomic classification.</title>
        <authorList>
            <person name="Goeker M."/>
        </authorList>
    </citation>
    <scope>NUCLEOTIDE SEQUENCE [LARGE SCALE GENOMIC DNA]</scope>
    <source>
        <strain evidence="9 10">DSM 19580</strain>
    </source>
</reference>
<keyword evidence="3" id="KW-0813">Transport</keyword>
<dbReference type="NCBIfam" id="NF007760">
    <property type="entry name" value="PRK10441.1"/>
    <property type="match status" value="1"/>
</dbReference>
<protein>
    <submittedName>
        <fullName evidence="9">Iron complex transport system permease protein</fullName>
    </submittedName>
</protein>
<evidence type="ECO:0000256" key="1">
    <source>
        <dbReference type="ARBA" id="ARBA00004651"/>
    </source>
</evidence>
<dbReference type="InterPro" id="IPR037294">
    <property type="entry name" value="ABC_BtuC-like"/>
</dbReference>
<dbReference type="GO" id="GO:0005886">
    <property type="term" value="C:plasma membrane"/>
    <property type="evidence" value="ECO:0007669"/>
    <property type="project" value="UniProtKB-SubCell"/>
</dbReference>
<keyword evidence="7 8" id="KW-0472">Membrane</keyword>
<evidence type="ECO:0000313" key="9">
    <source>
        <dbReference type="EMBL" id="TCW00466.1"/>
    </source>
</evidence>
<keyword evidence="4" id="KW-1003">Cell membrane</keyword>
<feature type="transmembrane region" description="Helical" evidence="8">
    <location>
        <begin position="74"/>
        <end position="94"/>
    </location>
</feature>